<feature type="compositionally biased region" description="Polar residues" evidence="1">
    <location>
        <begin position="35"/>
        <end position="45"/>
    </location>
</feature>
<feature type="region of interest" description="Disordered" evidence="1">
    <location>
        <begin position="1"/>
        <end position="81"/>
    </location>
</feature>
<evidence type="ECO:0000256" key="1">
    <source>
        <dbReference type="SAM" id="MobiDB-lite"/>
    </source>
</evidence>
<dbReference type="Proteomes" id="UP001224890">
    <property type="component" value="Unassembled WGS sequence"/>
</dbReference>
<accession>A0AAJ0ACE5</accession>
<dbReference type="AlphaFoldDB" id="A0AAJ0ACE5"/>
<comment type="caution">
    <text evidence="2">The sequence shown here is derived from an EMBL/GenBank/DDBJ whole genome shotgun (WGS) entry which is preliminary data.</text>
</comment>
<evidence type="ECO:0000313" key="3">
    <source>
        <dbReference type="Proteomes" id="UP001224890"/>
    </source>
</evidence>
<sequence length="81" mass="9215">MPTEPALVRLSPQAQLDRAQTGTDGHNQALRLRSYETTSTTQSKSPKLKPNKRHTFQDNLPSPTEPQRKEQYHILQRPGPL</sequence>
<feature type="compositionally biased region" description="Polar residues" evidence="1">
    <location>
        <begin position="12"/>
        <end position="26"/>
    </location>
</feature>
<name>A0AAJ0ACE5_9PEZI</name>
<dbReference type="RefSeq" id="XP_060423811.1">
    <property type="nucleotide sequence ID" value="XM_060576126.1"/>
</dbReference>
<keyword evidence="3" id="KW-1185">Reference proteome</keyword>
<dbReference type="GeneID" id="85460652"/>
<reference evidence="2" key="1">
    <citation type="submission" date="2021-06" db="EMBL/GenBank/DDBJ databases">
        <title>Comparative genomics, transcriptomics and evolutionary studies reveal genomic signatures of adaptation to plant cell wall in hemibiotrophic fungi.</title>
        <authorList>
            <consortium name="DOE Joint Genome Institute"/>
            <person name="Baroncelli R."/>
            <person name="Diaz J.F."/>
            <person name="Benocci T."/>
            <person name="Peng M."/>
            <person name="Battaglia E."/>
            <person name="Haridas S."/>
            <person name="Andreopoulos W."/>
            <person name="Labutti K."/>
            <person name="Pangilinan J."/>
            <person name="Floch G.L."/>
            <person name="Makela M.R."/>
            <person name="Henrissat B."/>
            <person name="Grigoriev I.V."/>
            <person name="Crouch J.A."/>
            <person name="De Vries R.P."/>
            <person name="Sukno S.A."/>
            <person name="Thon M.R."/>
        </authorList>
    </citation>
    <scope>NUCLEOTIDE SEQUENCE</scope>
    <source>
        <strain evidence="2">CBS 193.32</strain>
    </source>
</reference>
<dbReference type="EMBL" id="JAHMHR010000065">
    <property type="protein sequence ID" value="KAK1659047.1"/>
    <property type="molecule type" value="Genomic_DNA"/>
</dbReference>
<evidence type="ECO:0000313" key="2">
    <source>
        <dbReference type="EMBL" id="KAK1659047.1"/>
    </source>
</evidence>
<proteinExistence type="predicted"/>
<organism evidence="2 3">
    <name type="scientific">Colletotrichum godetiae</name>
    <dbReference type="NCBI Taxonomy" id="1209918"/>
    <lineage>
        <taxon>Eukaryota</taxon>
        <taxon>Fungi</taxon>
        <taxon>Dikarya</taxon>
        <taxon>Ascomycota</taxon>
        <taxon>Pezizomycotina</taxon>
        <taxon>Sordariomycetes</taxon>
        <taxon>Hypocreomycetidae</taxon>
        <taxon>Glomerellales</taxon>
        <taxon>Glomerellaceae</taxon>
        <taxon>Colletotrichum</taxon>
        <taxon>Colletotrichum acutatum species complex</taxon>
    </lineage>
</organism>
<protein>
    <submittedName>
        <fullName evidence="2">Uncharacterized protein</fullName>
    </submittedName>
</protein>
<gene>
    <name evidence="2" type="ORF">BDP55DRAFT_680686</name>
</gene>